<evidence type="ECO:0000256" key="2">
    <source>
        <dbReference type="ARBA" id="ARBA00023274"/>
    </source>
</evidence>
<dbReference type="GO" id="GO:0006412">
    <property type="term" value="P:translation"/>
    <property type="evidence" value="ECO:0007669"/>
    <property type="project" value="UniProtKB-UniRule"/>
</dbReference>
<dbReference type="PANTHER" id="PTHR12919:SF20">
    <property type="entry name" value="SMALL RIBOSOMAL SUBUNIT PROTEIN BS16M"/>
    <property type="match status" value="1"/>
</dbReference>
<accession>A0A1G2G569</accession>
<dbReference type="GO" id="GO:0005737">
    <property type="term" value="C:cytoplasm"/>
    <property type="evidence" value="ECO:0007669"/>
    <property type="project" value="UniProtKB-ARBA"/>
</dbReference>
<evidence type="ECO:0000313" key="4">
    <source>
        <dbReference type="EMBL" id="OGZ45202.1"/>
    </source>
</evidence>
<protein>
    <recommendedName>
        <fullName evidence="3">Small ribosomal subunit protein bS16</fullName>
    </recommendedName>
</protein>
<comment type="similarity">
    <text evidence="3">Belongs to the bacterial ribosomal protein bS16 family.</text>
</comment>
<keyword evidence="1 3" id="KW-0689">Ribosomal protein</keyword>
<dbReference type="SUPFAM" id="SSF54565">
    <property type="entry name" value="Ribosomal protein S16"/>
    <property type="match status" value="1"/>
</dbReference>
<name>A0A1G2G569_9BACT</name>
<dbReference type="PANTHER" id="PTHR12919">
    <property type="entry name" value="30S RIBOSOMAL PROTEIN S16"/>
    <property type="match status" value="1"/>
</dbReference>
<dbReference type="InterPro" id="IPR023803">
    <property type="entry name" value="Ribosomal_bS16_dom_sf"/>
</dbReference>
<dbReference type="EMBL" id="MHNL01000007">
    <property type="protein sequence ID" value="OGZ45202.1"/>
    <property type="molecule type" value="Genomic_DNA"/>
</dbReference>
<sequence>MLIIRLQRVGRTNDPSFRVVLTDTRRAPRSGGFLEIVGYYNARQGKPELKEDRIKYWMSQGAKLSDTVYNLLVVQKIIPGPKRGASPVTKPKAVVVEEPTTAPTETSVAEPAPAV</sequence>
<evidence type="ECO:0000256" key="1">
    <source>
        <dbReference type="ARBA" id="ARBA00022980"/>
    </source>
</evidence>
<keyword evidence="2 3" id="KW-0687">Ribonucleoprotein</keyword>
<dbReference type="NCBIfam" id="TIGR00002">
    <property type="entry name" value="S16"/>
    <property type="match status" value="1"/>
</dbReference>
<dbReference type="STRING" id="1802115.A2756_01065"/>
<dbReference type="HAMAP" id="MF_00385">
    <property type="entry name" value="Ribosomal_bS16"/>
    <property type="match status" value="1"/>
</dbReference>
<gene>
    <name evidence="3" type="primary">rpsP</name>
    <name evidence="4" type="ORF">A2756_01065</name>
</gene>
<dbReference type="InterPro" id="IPR000307">
    <property type="entry name" value="Ribosomal_bS16"/>
</dbReference>
<dbReference type="AlphaFoldDB" id="A0A1G2G569"/>
<evidence type="ECO:0000256" key="3">
    <source>
        <dbReference type="HAMAP-Rule" id="MF_00385"/>
    </source>
</evidence>
<reference evidence="4 5" key="1">
    <citation type="journal article" date="2016" name="Nat. Commun.">
        <title>Thousands of microbial genomes shed light on interconnected biogeochemical processes in an aquifer system.</title>
        <authorList>
            <person name="Anantharaman K."/>
            <person name="Brown C.T."/>
            <person name="Hug L.A."/>
            <person name="Sharon I."/>
            <person name="Castelle C.J."/>
            <person name="Probst A.J."/>
            <person name="Thomas B.C."/>
            <person name="Singh A."/>
            <person name="Wilkins M.J."/>
            <person name="Karaoz U."/>
            <person name="Brodie E.L."/>
            <person name="Williams K.H."/>
            <person name="Hubbard S.S."/>
            <person name="Banfield J.F."/>
        </authorList>
    </citation>
    <scope>NUCLEOTIDE SEQUENCE [LARGE SCALE GENOMIC DNA]</scope>
</reference>
<comment type="caution">
    <text evidence="4">The sequence shown here is derived from an EMBL/GenBank/DDBJ whole genome shotgun (WGS) entry which is preliminary data.</text>
</comment>
<dbReference type="GO" id="GO:0015935">
    <property type="term" value="C:small ribosomal subunit"/>
    <property type="evidence" value="ECO:0007669"/>
    <property type="project" value="TreeGrafter"/>
</dbReference>
<dbReference type="Pfam" id="PF00886">
    <property type="entry name" value="Ribosomal_S16"/>
    <property type="match status" value="1"/>
</dbReference>
<dbReference type="Proteomes" id="UP000177785">
    <property type="component" value="Unassembled WGS sequence"/>
</dbReference>
<dbReference type="GO" id="GO:0003735">
    <property type="term" value="F:structural constituent of ribosome"/>
    <property type="evidence" value="ECO:0007669"/>
    <property type="project" value="InterPro"/>
</dbReference>
<proteinExistence type="inferred from homology"/>
<dbReference type="Gene3D" id="3.30.1320.10">
    <property type="match status" value="1"/>
</dbReference>
<evidence type="ECO:0000313" key="5">
    <source>
        <dbReference type="Proteomes" id="UP000177785"/>
    </source>
</evidence>
<organism evidence="4 5">
    <name type="scientific">Candidatus Ryanbacteria bacterium RIFCSPHIGHO2_01_FULL_48_27</name>
    <dbReference type="NCBI Taxonomy" id="1802115"/>
    <lineage>
        <taxon>Bacteria</taxon>
        <taxon>Candidatus Ryaniibacteriota</taxon>
    </lineage>
</organism>